<keyword evidence="1" id="KW-1133">Transmembrane helix</keyword>
<dbReference type="PANTHER" id="PTHR36435:SF1">
    <property type="entry name" value="CAAX AMINO TERMINAL PROTEASE FAMILY PROTEIN"/>
    <property type="match status" value="1"/>
</dbReference>
<dbReference type="GO" id="GO:0006508">
    <property type="term" value="P:proteolysis"/>
    <property type="evidence" value="ECO:0007669"/>
    <property type="project" value="UniProtKB-KW"/>
</dbReference>
<dbReference type="OrthoDB" id="9782250at2"/>
<dbReference type="EMBL" id="FQTU01000008">
    <property type="protein sequence ID" value="SHE85073.1"/>
    <property type="molecule type" value="Genomic_DNA"/>
</dbReference>
<feature type="transmembrane region" description="Helical" evidence="1">
    <location>
        <begin position="286"/>
        <end position="307"/>
    </location>
</feature>
<evidence type="ECO:0000313" key="3">
    <source>
        <dbReference type="EMBL" id="SHE85073.1"/>
    </source>
</evidence>
<dbReference type="RefSeq" id="WP_073270370.1">
    <property type="nucleotide sequence ID" value="NZ_FQTU01000008.1"/>
</dbReference>
<dbReference type="GO" id="GO:0080120">
    <property type="term" value="P:CAAX-box protein maturation"/>
    <property type="evidence" value="ECO:0007669"/>
    <property type="project" value="UniProtKB-ARBA"/>
</dbReference>
<evidence type="ECO:0000256" key="1">
    <source>
        <dbReference type="SAM" id="Phobius"/>
    </source>
</evidence>
<dbReference type="PANTHER" id="PTHR36435">
    <property type="entry name" value="SLR1288 PROTEIN"/>
    <property type="match status" value="1"/>
</dbReference>
<accession>A0A1M4WVH9</accession>
<gene>
    <name evidence="3" type="ORF">SAMN02746064_01320</name>
</gene>
<proteinExistence type="predicted"/>
<dbReference type="InterPro" id="IPR003675">
    <property type="entry name" value="Rce1/LyrA-like_dom"/>
</dbReference>
<sequence length="308" mass="34514">MSLLKEKNHRSGLWLFLILFIVFIAGNLVIGAFFYEEFALYHQLVDVLIPCLVYLIATGQPIISTLKLNVGLSAKNIWRIFQLFLISFLIKYGINYLVAVLARIDSGEVTIRVFEMVPNLWVFFIAVAVIPVILEEVFIRGVILDHFRDVSLLQASVVTGVLFGLMHIDLGQLGYATALGIIMAAIVLVTGSLWGGILFHFFNNFTSFAVLAALKKMAESFPEIFDLQDILEVQPLETGFTDNLLMIVIAVSLLIAGVYMTVHYIKKMIRENGYEMPVSHVSWKGLFVNAPMGILLALYIGLNVVLYF</sequence>
<dbReference type="GO" id="GO:0004175">
    <property type="term" value="F:endopeptidase activity"/>
    <property type="evidence" value="ECO:0007669"/>
    <property type="project" value="UniProtKB-ARBA"/>
</dbReference>
<evidence type="ECO:0000313" key="4">
    <source>
        <dbReference type="Proteomes" id="UP000184251"/>
    </source>
</evidence>
<evidence type="ECO:0000259" key="2">
    <source>
        <dbReference type="Pfam" id="PF02517"/>
    </source>
</evidence>
<feature type="transmembrane region" description="Helical" evidence="1">
    <location>
        <begin position="150"/>
        <end position="168"/>
    </location>
</feature>
<dbReference type="STRING" id="1120975.SAMN02746064_01320"/>
<keyword evidence="4" id="KW-1185">Reference proteome</keyword>
<reference evidence="3 4" key="1">
    <citation type="submission" date="2016-11" db="EMBL/GenBank/DDBJ databases">
        <authorList>
            <person name="Jaros S."/>
            <person name="Januszkiewicz K."/>
            <person name="Wedrychowicz H."/>
        </authorList>
    </citation>
    <scope>NUCLEOTIDE SEQUENCE [LARGE SCALE GENOMIC DNA]</scope>
    <source>
        <strain evidence="3 4">DSM 14828</strain>
    </source>
</reference>
<feature type="transmembrane region" description="Helical" evidence="1">
    <location>
        <begin position="12"/>
        <end position="35"/>
    </location>
</feature>
<dbReference type="Proteomes" id="UP000184251">
    <property type="component" value="Unassembled WGS sequence"/>
</dbReference>
<dbReference type="AlphaFoldDB" id="A0A1M4WVH9"/>
<organism evidence="3 4">
    <name type="scientific">Alkalibacter saccharofermentans DSM 14828</name>
    <dbReference type="NCBI Taxonomy" id="1120975"/>
    <lineage>
        <taxon>Bacteria</taxon>
        <taxon>Bacillati</taxon>
        <taxon>Bacillota</taxon>
        <taxon>Clostridia</taxon>
        <taxon>Eubacteriales</taxon>
        <taxon>Eubacteriaceae</taxon>
        <taxon>Alkalibacter</taxon>
    </lineage>
</organism>
<dbReference type="InterPro" id="IPR052710">
    <property type="entry name" value="CAAX_protease"/>
</dbReference>
<keyword evidence="1" id="KW-0812">Transmembrane</keyword>
<feature type="transmembrane region" description="Helical" evidence="1">
    <location>
        <begin position="47"/>
        <end position="68"/>
    </location>
</feature>
<feature type="domain" description="CAAX prenyl protease 2/Lysostaphin resistance protein A-like" evidence="2">
    <location>
        <begin position="119"/>
        <end position="205"/>
    </location>
</feature>
<name>A0A1M4WVH9_9FIRM</name>
<feature type="transmembrane region" description="Helical" evidence="1">
    <location>
        <begin position="244"/>
        <end position="265"/>
    </location>
</feature>
<feature type="transmembrane region" description="Helical" evidence="1">
    <location>
        <begin position="80"/>
        <end position="100"/>
    </location>
</feature>
<dbReference type="Pfam" id="PF02517">
    <property type="entry name" value="Rce1-like"/>
    <property type="match status" value="1"/>
</dbReference>
<feature type="transmembrane region" description="Helical" evidence="1">
    <location>
        <begin position="120"/>
        <end position="138"/>
    </location>
</feature>
<feature type="transmembrane region" description="Helical" evidence="1">
    <location>
        <begin position="174"/>
        <end position="194"/>
    </location>
</feature>
<keyword evidence="3" id="KW-0645">Protease</keyword>
<keyword evidence="1" id="KW-0472">Membrane</keyword>
<keyword evidence="3" id="KW-0378">Hydrolase</keyword>
<protein>
    <submittedName>
        <fullName evidence="3">CAAX protease self-immunity</fullName>
    </submittedName>
</protein>